<accession>A0A370XBT0</accession>
<organism evidence="2 3">
    <name type="scientific">Dyella psychrodurans</name>
    <dbReference type="NCBI Taxonomy" id="1927960"/>
    <lineage>
        <taxon>Bacteria</taxon>
        <taxon>Pseudomonadati</taxon>
        <taxon>Pseudomonadota</taxon>
        <taxon>Gammaproteobacteria</taxon>
        <taxon>Lysobacterales</taxon>
        <taxon>Rhodanobacteraceae</taxon>
        <taxon>Dyella</taxon>
    </lineage>
</organism>
<dbReference type="AlphaFoldDB" id="A0A370XBT0"/>
<keyword evidence="1" id="KW-0732">Signal</keyword>
<dbReference type="InterPro" id="IPR013783">
    <property type="entry name" value="Ig-like_fold"/>
</dbReference>
<dbReference type="Proteomes" id="UP000255334">
    <property type="component" value="Unassembled WGS sequence"/>
</dbReference>
<feature type="chain" id="PRO_5017035321" evidence="1">
    <location>
        <begin position="22"/>
        <end position="243"/>
    </location>
</feature>
<gene>
    <name evidence="2" type="ORF">DWU99_00875</name>
</gene>
<dbReference type="EMBL" id="QRBF01000001">
    <property type="protein sequence ID" value="RDS85859.1"/>
    <property type="molecule type" value="Genomic_DNA"/>
</dbReference>
<dbReference type="InterPro" id="IPR008962">
    <property type="entry name" value="PapD-like_sf"/>
</dbReference>
<dbReference type="SUPFAM" id="SSF49354">
    <property type="entry name" value="PapD-like"/>
    <property type="match status" value="1"/>
</dbReference>
<evidence type="ECO:0000313" key="3">
    <source>
        <dbReference type="Proteomes" id="UP000255334"/>
    </source>
</evidence>
<sequence>MPLRPTILAVALLCAVATARAADAPATTHTVGAIEVSPIVQVNSLTTRASSYTLTNRTGCPVREQMRVVKWTGTASDGARIETDTADVQIRPAIVTIPDQGQQIARVIHVAPPGASEEQYRVHFDPIVAPGDTCQGAAPATAGKISAMVTLVQHIDVPLFYRGADMTAHVTATWQGTKVVLRNDGTATAKIWSIGVGKQVWNKQANYVLPGQSGTFETGHPAPAQVTLVMGDTKPVTTVLPIH</sequence>
<dbReference type="OrthoDB" id="8585185at2"/>
<evidence type="ECO:0000313" key="2">
    <source>
        <dbReference type="EMBL" id="RDS85859.1"/>
    </source>
</evidence>
<name>A0A370XBT0_9GAMM</name>
<dbReference type="RefSeq" id="WP_115476110.1">
    <property type="nucleotide sequence ID" value="NZ_QRBF01000001.1"/>
</dbReference>
<keyword evidence="3" id="KW-1185">Reference proteome</keyword>
<feature type="signal peptide" evidence="1">
    <location>
        <begin position="1"/>
        <end position="21"/>
    </location>
</feature>
<proteinExistence type="predicted"/>
<reference evidence="2 3" key="1">
    <citation type="submission" date="2018-07" db="EMBL/GenBank/DDBJ databases">
        <title>Dyella monticola sp. nov. and Dyella psychrodurans sp. nov. isolated from monsoon evergreen broad-leaved forest soil of Dinghu Mountain, China.</title>
        <authorList>
            <person name="Gao Z."/>
            <person name="Qiu L."/>
        </authorList>
    </citation>
    <scope>NUCLEOTIDE SEQUENCE [LARGE SCALE GENOMIC DNA]</scope>
    <source>
        <strain evidence="2 3">4MSK11</strain>
    </source>
</reference>
<evidence type="ECO:0000256" key="1">
    <source>
        <dbReference type="SAM" id="SignalP"/>
    </source>
</evidence>
<dbReference type="Gene3D" id="2.60.40.10">
    <property type="entry name" value="Immunoglobulins"/>
    <property type="match status" value="1"/>
</dbReference>
<comment type="caution">
    <text evidence="2">The sequence shown here is derived from an EMBL/GenBank/DDBJ whole genome shotgun (WGS) entry which is preliminary data.</text>
</comment>
<protein>
    <submittedName>
        <fullName evidence="2">Molecular chaperone</fullName>
    </submittedName>
</protein>